<name>A0A6F9DJC9_9ASCI</name>
<sequence length="280" mass="32959">MKESMKKFNFQANNAEFIQFIKLVSSLPEEWDSNYTDQQLTQSEHILNLIKDTNSVKTIYTKLQDSVARVPVKSQEFWKNKLFINFEMPWREVYINNFNSTIENRLRSFQIKLNLNAIVCNQILHSFGKIDSDLCTFCKNATENVYHVFYSCHVTRLYWENVCAWISARTRVPLTLPPVNLLFGVHNGGSGDKLVNCMLLCARYVIYQCKYSENKPTVFRFVCFLNSVRVSECHVSKKTQEKCRTPMKTQNGTMPLENMEFYPRKKSQHLYLKRLIKLKL</sequence>
<accession>A0A6F9DJC9</accession>
<gene>
    <name evidence="1" type="primary">LOC104265431</name>
</gene>
<dbReference type="EMBL" id="LR787268">
    <property type="protein sequence ID" value="CAB3263130.1"/>
    <property type="molecule type" value="mRNA"/>
</dbReference>
<organism evidence="1">
    <name type="scientific">Phallusia mammillata</name>
    <dbReference type="NCBI Taxonomy" id="59560"/>
    <lineage>
        <taxon>Eukaryota</taxon>
        <taxon>Metazoa</taxon>
        <taxon>Chordata</taxon>
        <taxon>Tunicata</taxon>
        <taxon>Ascidiacea</taxon>
        <taxon>Phlebobranchia</taxon>
        <taxon>Ascidiidae</taxon>
        <taxon>Phallusia</taxon>
    </lineage>
</organism>
<proteinExistence type="evidence at transcript level"/>
<protein>
    <submittedName>
        <fullName evidence="1">Uncharacterized protein LOC104265431</fullName>
    </submittedName>
</protein>
<reference evidence="1" key="1">
    <citation type="submission" date="2020-04" db="EMBL/GenBank/DDBJ databases">
        <authorList>
            <person name="Neveu A P."/>
        </authorList>
    </citation>
    <scope>NUCLEOTIDE SEQUENCE</scope>
    <source>
        <tissue evidence="1">Whole embryo</tissue>
    </source>
</reference>
<dbReference type="AlphaFoldDB" id="A0A6F9DJC9"/>
<evidence type="ECO:0000313" key="1">
    <source>
        <dbReference type="EMBL" id="CAB3263130.1"/>
    </source>
</evidence>